<evidence type="ECO:0000313" key="1">
    <source>
        <dbReference type="EMBL" id="CCQ44657.1"/>
    </source>
</evidence>
<comment type="caution">
    <text evidence="1">The sequence shown here is derived from an EMBL/GenBank/DDBJ whole genome shotgun (WGS) entry which is preliminary data.</text>
</comment>
<dbReference type="Proteomes" id="UP000035722">
    <property type="component" value="Unassembled WGS sequence"/>
</dbReference>
<dbReference type="RefSeq" id="WP_050053705.1">
    <property type="nucleotide sequence ID" value="NZ_CAQI01000028.1"/>
</dbReference>
<dbReference type="STRING" id="861266.ARTSIC4J27_584"/>
<evidence type="ECO:0000313" key="2">
    <source>
        <dbReference type="Proteomes" id="UP000035722"/>
    </source>
</evidence>
<sequence>MAASNISHNTPAAGSITWTAFNIAYNGVGYPVPAGSTAGRFVWWEYRNGSPVVMTGDVLPELGPDDTVLLLNKGGIGTLLPETNVLDGSLIVEESILAPAIGAEQINGGHIEADAVQTKHLGAGSVTAEQLSVGTVSANLVANGSFEDFDESGSIIGWELSAMTGGVVQPVTGVASSGSVAIQFDATSTSANLRLRQVAEKFIPVSSASGRRWYVSARMGVGTATTKGTYLRVNWYDANRVYLSYSDVRSNGSLSTTFAVYEGQVTPPAAARFLGLEIMLVSPNVVTKMYVDEATVHEVLVSAHIGDGQISTPKLAAGSVTADKILVSDWTNYFSNPDFEGDTANGSPRGMVYNSSCRVKDISGFTSGNGSNKALEIDAKSGSNNDVYDLSIFPVKPGDQFYVRFEGRHLNTVGTGPTGLGFRTYDAKKAGVTWTRVADFGATKTTVFEEREGVYTVPDGTYFLQPWATFGNNAETTNKFYVDNVVIRRMAGGELIVDGAIDGMVITGATIQTAREGARIVLDETGLRGWDADNINYLTANADGLSVTGTLTAHGTGYDYENLTAWGAPAPIPTEMVVGGAAGGVGLIGTEQWPPPSPAKQGSPIPGMAIKPTGVDMYAYAQMVSRDGLAIELSSGIKQETVKIENGTESAYPNTLTVSPQITTSGKPFRAPKYYVNGMDLSLGEVQVWESSGSMPNAAVPVPRLGTLYWNVGMGTSSQLANPDNSAPGTLTMINDGVYDITFSYGQQGGVTGARNFIEIKLDGGDRLIGRASFNPGEDSVNCTVTGVKLTKNQRLIFEVYQNSGGSKGYFSTVRISRVAAPSPSPAWELGNKIVSGNLEVTGLLTVGGEARFQTKHAEYTTTGWNVAGGGAQWDSGYVTRDTARTTHNTFTEPGGIPGSVVFKEAGYYTVSLGIIPRGNPGTGWTRLWYSPNGENLVQAGNDSHVWETFLQTGVIYVEKDSYIRSQMSYQYDHVIDARWKIHKMPY</sequence>
<dbReference type="OrthoDB" id="5125409at2"/>
<accession>A0A024GYE6</accession>
<dbReference type="Gene3D" id="2.60.120.260">
    <property type="entry name" value="Galactose-binding domain-like"/>
    <property type="match status" value="2"/>
</dbReference>
<proteinExistence type="predicted"/>
<name>A0A024GYE6_9MICC</name>
<protein>
    <submittedName>
        <fullName evidence="1">Uncharacterized protein</fullName>
    </submittedName>
</protein>
<organism evidence="1 2">
    <name type="scientific">Pseudarthrobacter siccitolerans</name>
    <dbReference type="NCBI Taxonomy" id="861266"/>
    <lineage>
        <taxon>Bacteria</taxon>
        <taxon>Bacillati</taxon>
        <taxon>Actinomycetota</taxon>
        <taxon>Actinomycetes</taxon>
        <taxon>Micrococcales</taxon>
        <taxon>Micrococcaceae</taxon>
        <taxon>Pseudarthrobacter</taxon>
    </lineage>
</organism>
<reference evidence="2" key="1">
    <citation type="journal article" date="2014" name="Genome Announc.">
        <title>Genome Sequence of Arthrobacter siccitolerans 4J27, a Xeroprotectant-Producing Desiccation-Tolerant Microorganism.</title>
        <authorList>
            <person name="Manzanera M."/>
            <person name="Santa-Cruz-Calvo L."/>
            <person name="Vilchez J.I."/>
            <person name="Garcia-Fontana C."/>
            <person name="Silva-Castro G.A."/>
            <person name="Calvo C."/>
            <person name="Gonzalez-Lopez J."/>
        </authorList>
    </citation>
    <scope>NUCLEOTIDE SEQUENCE [LARGE SCALE GENOMIC DNA]</scope>
    <source>
        <strain evidence="2">4J27</strain>
    </source>
</reference>
<keyword evidence="2" id="KW-1185">Reference proteome</keyword>
<dbReference type="EMBL" id="CAQI01000028">
    <property type="protein sequence ID" value="CCQ44657.1"/>
    <property type="molecule type" value="Genomic_DNA"/>
</dbReference>
<dbReference type="AlphaFoldDB" id="A0A024GYE6"/>
<gene>
    <name evidence="1" type="ORF">ARTSIC4J27_584</name>
</gene>